<accession>A0ACA9Y4S5</accession>
<keyword evidence="2" id="KW-1185">Reference proteome</keyword>
<dbReference type="EMBL" id="CALSDN010000003">
    <property type="protein sequence ID" value="CAH6719967.1"/>
    <property type="molecule type" value="Genomic_DNA"/>
</dbReference>
<sequence length="461" mass="52654">MDIDDYSRDRERSPVRNRSRSPTRGSDRGGDREKSDRGYGRDRDSRGGYRGYDRGRRGRGGYSRGGHRGNHSGYGGYKRDYERKPYSNYQTTEQAQEEYRVKTDRNYDNSIFIGNIPYDVDRQAVSDIFKNDFNVVRADIVTNRGRSRGMATVEFDSKQAVMDAIQKFDHFEYRGREIFVRQDYPPPEDKRQKEFKPVERSAPEQSYNDGYSSRYDQNSRYGANGGRAFDKTSQGKQLPAPEPGTEVFVGNLPFSINWQALKDLMRECGEVLRANIREDDYGHSRGFGTVVFKTPEQATMALEKFQGYEIEGRQLTLRPGKTDTREHKKEFKNSEFTDGVEGDGERSDTIYTANLPFVTSVEDLYELFETIGKVVKAELQYNTRGKPSGNAVIQFEMEDLADLAIKNLNSYNYGGRDLAVSYAKRPGAASVVEETMGAEPEAIEEVVEEAVEEPMEETMEE</sequence>
<keyword evidence="1" id="KW-0238">DNA-binding</keyword>
<organism evidence="1 2">
    <name type="scientific">[Candida] jaroonii</name>
    <dbReference type="NCBI Taxonomy" id="467808"/>
    <lineage>
        <taxon>Eukaryota</taxon>
        <taxon>Fungi</taxon>
        <taxon>Dikarya</taxon>
        <taxon>Ascomycota</taxon>
        <taxon>Saccharomycotina</taxon>
        <taxon>Pichiomycetes</taxon>
        <taxon>Debaryomycetaceae</taxon>
        <taxon>Yamadazyma</taxon>
    </lineage>
</organism>
<protein>
    <submittedName>
        <fullName evidence="1">Single-strand telomeric DNA-binding protein Gbp2p</fullName>
    </submittedName>
</protein>
<proteinExistence type="predicted"/>
<evidence type="ECO:0000313" key="1">
    <source>
        <dbReference type="EMBL" id="CAH6719967.1"/>
    </source>
</evidence>
<dbReference type="Proteomes" id="UP001152531">
    <property type="component" value="Unassembled WGS sequence"/>
</dbReference>
<evidence type="ECO:0000313" key="2">
    <source>
        <dbReference type="Proteomes" id="UP001152531"/>
    </source>
</evidence>
<gene>
    <name evidence="1" type="ORF">CLIB1444_03S01464</name>
</gene>
<comment type="caution">
    <text evidence="1">The sequence shown here is derived from an EMBL/GenBank/DDBJ whole genome shotgun (WGS) entry which is preliminary data.</text>
</comment>
<reference evidence="1" key="1">
    <citation type="submission" date="2022-06" db="EMBL/GenBank/DDBJ databases">
        <authorList>
            <person name="Legras J.-L."/>
            <person name="Devillers H."/>
            <person name="Grondin C."/>
        </authorList>
    </citation>
    <scope>NUCLEOTIDE SEQUENCE</scope>
    <source>
        <strain evidence="1">CLIB 1444</strain>
    </source>
</reference>
<name>A0ACA9Y4S5_9ASCO</name>